<accession>A0A0B7FZB0</accession>
<gene>
    <name evidence="1" type="ORF">RSOLAG1IB_05339</name>
</gene>
<sequence length="89" mass="10063">MFYSKLSTLKASAPGFSITVNPKSADFSHAETRLLYADVWQNLALIRGCFWRRFTPGANSLLKTAAQVRMTGKIRMNGRIIRSFGVHRE</sequence>
<name>A0A0B7FZB0_THACB</name>
<reference evidence="1 2" key="1">
    <citation type="submission" date="2014-11" db="EMBL/GenBank/DDBJ databases">
        <authorList>
            <person name="Wibberg Daniel"/>
        </authorList>
    </citation>
    <scope>NUCLEOTIDE SEQUENCE [LARGE SCALE GENOMIC DNA]</scope>
    <source>
        <strain evidence="1">Rhizoctonia solani AG1-IB 7/3/14</strain>
    </source>
</reference>
<dbReference type="EMBL" id="LN679107">
    <property type="protein sequence ID" value="CEL63296.1"/>
    <property type="molecule type" value="Genomic_DNA"/>
</dbReference>
<dbReference type="Proteomes" id="UP000059188">
    <property type="component" value="Unassembled WGS sequence"/>
</dbReference>
<dbReference type="AlphaFoldDB" id="A0A0B7FZB0"/>
<protein>
    <submittedName>
        <fullName evidence="1">Uncharacterized protein</fullName>
    </submittedName>
</protein>
<organism evidence="1 2">
    <name type="scientific">Thanatephorus cucumeris (strain AG1-IB / isolate 7/3/14)</name>
    <name type="common">Lettuce bottom rot fungus</name>
    <name type="synonym">Rhizoctonia solani</name>
    <dbReference type="NCBI Taxonomy" id="1108050"/>
    <lineage>
        <taxon>Eukaryota</taxon>
        <taxon>Fungi</taxon>
        <taxon>Dikarya</taxon>
        <taxon>Basidiomycota</taxon>
        <taxon>Agaricomycotina</taxon>
        <taxon>Agaricomycetes</taxon>
        <taxon>Cantharellales</taxon>
        <taxon>Ceratobasidiaceae</taxon>
        <taxon>Rhizoctonia</taxon>
        <taxon>Rhizoctonia solani AG-1</taxon>
    </lineage>
</organism>
<evidence type="ECO:0000313" key="2">
    <source>
        <dbReference type="Proteomes" id="UP000059188"/>
    </source>
</evidence>
<evidence type="ECO:0000313" key="1">
    <source>
        <dbReference type="EMBL" id="CEL63296.1"/>
    </source>
</evidence>
<proteinExistence type="predicted"/>
<keyword evidence="2" id="KW-1185">Reference proteome</keyword>